<accession>A0A7X5TSQ8</accession>
<keyword evidence="3 7" id="KW-1133">Transmembrane helix</keyword>
<sequence length="508" mass="54879">MTQQNDNGNTEPSPEPNDTRELPSRRELREALARENALAAQRERDETLRLQAAQYSREAERVEAPADDSELTATGTWSPEPVADEPSVVPPVDKNYRVAGRKGYVPSVEPARLADEAHPLDDVFADLTPKEGPDTVTAKPRSRAPKNPHAKRKTKRVVISLVVTAALLGALVWGGSVLWSSFGERISDLFGWNQEVIDYEGEGHGQVTVTIVAGDTGATIGQTLATNGVVKTAEAFVAEVSITKPEPSFFPGTYQLKQEMSAAAALTALQDPANKIEMKAVIPEGTQMSQIFATLEAVTGIPNADFVAAAADPTLYGVPATAPSLEGWLFPATYELSDTDTATTIIQKLVDRTIQSLDAAGVPEAERENVLIIASIIQREARHTDDFYKVSRVIQNRLDQGIKLGMDSTVKYGLSDDASSVWSSDAQLTDDNPWNTYVHTGLPIGPISNPGDLAIDAAMNPTPGDWLFFVTVNQDTGETLFSTTNAEHEELVAQAKQWCSDNPDNPAC</sequence>
<feature type="transmembrane region" description="Helical" evidence="7">
    <location>
        <begin position="157"/>
        <end position="179"/>
    </location>
</feature>
<name>A0A7X5TSQ8_9MICO</name>
<dbReference type="Proteomes" id="UP000541033">
    <property type="component" value="Unassembled WGS sequence"/>
</dbReference>
<feature type="compositionally biased region" description="Polar residues" evidence="8">
    <location>
        <begin position="1"/>
        <end position="12"/>
    </location>
</feature>
<evidence type="ECO:0000313" key="9">
    <source>
        <dbReference type="EMBL" id="NIH52704.1"/>
    </source>
</evidence>
<dbReference type="CDD" id="cd08010">
    <property type="entry name" value="MltG_like"/>
    <property type="match status" value="1"/>
</dbReference>
<dbReference type="HAMAP" id="MF_02065">
    <property type="entry name" value="MltG"/>
    <property type="match status" value="1"/>
</dbReference>
<comment type="subcellular location">
    <subcellularLocation>
        <location evidence="7">Cell membrane</location>
        <topology evidence="7">Single-pass membrane protein</topology>
    </subcellularLocation>
</comment>
<evidence type="ECO:0000256" key="1">
    <source>
        <dbReference type="ARBA" id="ARBA00022475"/>
    </source>
</evidence>
<dbReference type="GO" id="GO:0009252">
    <property type="term" value="P:peptidoglycan biosynthetic process"/>
    <property type="evidence" value="ECO:0007669"/>
    <property type="project" value="UniProtKB-UniRule"/>
</dbReference>
<evidence type="ECO:0000256" key="6">
    <source>
        <dbReference type="ARBA" id="ARBA00023316"/>
    </source>
</evidence>
<evidence type="ECO:0000313" key="10">
    <source>
        <dbReference type="Proteomes" id="UP000541033"/>
    </source>
</evidence>
<gene>
    <name evidence="7" type="primary">mltG</name>
    <name evidence="9" type="ORF">FHX76_000572</name>
</gene>
<keyword evidence="5 7" id="KW-0456">Lyase</keyword>
<keyword evidence="1 7" id="KW-1003">Cell membrane</keyword>
<keyword evidence="4 7" id="KW-0472">Membrane</keyword>
<comment type="catalytic activity">
    <reaction evidence="7">
        <text>a peptidoglycan chain = a peptidoglycan chain with N-acetyl-1,6-anhydromuramyl-[peptide] at the reducing end + a peptidoglycan chain with N-acetylglucosamine at the non-reducing end.</text>
        <dbReference type="EC" id="4.2.2.29"/>
    </reaction>
</comment>
<keyword evidence="10" id="KW-1185">Reference proteome</keyword>
<dbReference type="NCBIfam" id="TIGR00247">
    <property type="entry name" value="endolytic transglycosylase MltG"/>
    <property type="match status" value="1"/>
</dbReference>
<keyword evidence="2 7" id="KW-0812">Transmembrane</keyword>
<comment type="caution">
    <text evidence="9">The sequence shown here is derived from an EMBL/GenBank/DDBJ whole genome shotgun (WGS) entry which is preliminary data.</text>
</comment>
<feature type="site" description="Important for catalytic activity" evidence="7">
    <location>
        <position position="380"/>
    </location>
</feature>
<feature type="region of interest" description="Disordered" evidence="8">
    <location>
        <begin position="1"/>
        <end position="91"/>
    </location>
</feature>
<keyword evidence="6 7" id="KW-0961">Cell wall biogenesis/degradation</keyword>
<evidence type="ECO:0000256" key="4">
    <source>
        <dbReference type="ARBA" id="ARBA00023136"/>
    </source>
</evidence>
<organism evidence="9 10">
    <name type="scientific">Lysinibacter cavernae</name>
    <dbReference type="NCBI Taxonomy" id="1640652"/>
    <lineage>
        <taxon>Bacteria</taxon>
        <taxon>Bacillati</taxon>
        <taxon>Actinomycetota</taxon>
        <taxon>Actinomycetes</taxon>
        <taxon>Micrococcales</taxon>
        <taxon>Microbacteriaceae</taxon>
        <taxon>Lysinibacter</taxon>
    </lineage>
</organism>
<feature type="region of interest" description="Disordered" evidence="8">
    <location>
        <begin position="126"/>
        <end position="151"/>
    </location>
</feature>
<protein>
    <recommendedName>
        <fullName evidence="7">Endolytic murein transglycosylase</fullName>
        <ecNumber evidence="7">4.2.2.29</ecNumber>
    </recommendedName>
    <alternativeName>
        <fullName evidence="7">Peptidoglycan lytic transglycosylase</fullName>
    </alternativeName>
    <alternativeName>
        <fullName evidence="7">Peptidoglycan polymerization terminase</fullName>
    </alternativeName>
</protein>
<reference evidence="9 10" key="1">
    <citation type="submission" date="2020-02" db="EMBL/GenBank/DDBJ databases">
        <title>Sequencing the genomes of 1000 actinobacteria strains.</title>
        <authorList>
            <person name="Klenk H.-P."/>
        </authorList>
    </citation>
    <scope>NUCLEOTIDE SEQUENCE [LARGE SCALE GENOMIC DNA]</scope>
    <source>
        <strain evidence="9 10">DSM 27960</strain>
    </source>
</reference>
<dbReference type="RefSeq" id="WP_341777838.1">
    <property type="nucleotide sequence ID" value="NZ_JAAMOX010000001.1"/>
</dbReference>
<evidence type="ECO:0000256" key="8">
    <source>
        <dbReference type="SAM" id="MobiDB-lite"/>
    </source>
</evidence>
<dbReference type="EC" id="4.2.2.29" evidence="7"/>
<dbReference type="Pfam" id="PF02618">
    <property type="entry name" value="YceG"/>
    <property type="match status" value="1"/>
</dbReference>
<feature type="compositionally biased region" description="Basic and acidic residues" evidence="8">
    <location>
        <begin position="17"/>
        <end position="33"/>
    </location>
</feature>
<dbReference type="Gene3D" id="3.30.1490.480">
    <property type="entry name" value="Endolytic murein transglycosylase"/>
    <property type="match status" value="1"/>
</dbReference>
<comment type="similarity">
    <text evidence="7">Belongs to the transglycosylase MltG family.</text>
</comment>
<dbReference type="AlphaFoldDB" id="A0A7X5TSQ8"/>
<evidence type="ECO:0000256" key="5">
    <source>
        <dbReference type="ARBA" id="ARBA00023239"/>
    </source>
</evidence>
<dbReference type="PANTHER" id="PTHR30518:SF2">
    <property type="entry name" value="ENDOLYTIC MUREIN TRANSGLYCOSYLASE"/>
    <property type="match status" value="1"/>
</dbReference>
<feature type="compositionally biased region" description="Basic residues" evidence="8">
    <location>
        <begin position="140"/>
        <end position="151"/>
    </location>
</feature>
<proteinExistence type="inferred from homology"/>
<dbReference type="InterPro" id="IPR003770">
    <property type="entry name" value="MLTG-like"/>
</dbReference>
<evidence type="ECO:0000256" key="2">
    <source>
        <dbReference type="ARBA" id="ARBA00022692"/>
    </source>
</evidence>
<comment type="function">
    <text evidence="7">Functions as a peptidoglycan terminase that cleaves nascent peptidoglycan strands endolytically to terminate their elongation.</text>
</comment>
<dbReference type="GO" id="GO:0005886">
    <property type="term" value="C:plasma membrane"/>
    <property type="evidence" value="ECO:0007669"/>
    <property type="project" value="UniProtKB-SubCell"/>
</dbReference>
<dbReference type="GO" id="GO:0071555">
    <property type="term" value="P:cell wall organization"/>
    <property type="evidence" value="ECO:0007669"/>
    <property type="project" value="UniProtKB-KW"/>
</dbReference>
<dbReference type="PANTHER" id="PTHR30518">
    <property type="entry name" value="ENDOLYTIC MUREIN TRANSGLYCOSYLASE"/>
    <property type="match status" value="1"/>
</dbReference>
<evidence type="ECO:0000256" key="3">
    <source>
        <dbReference type="ARBA" id="ARBA00022989"/>
    </source>
</evidence>
<dbReference type="GO" id="GO:0008932">
    <property type="term" value="F:lytic endotransglycosylase activity"/>
    <property type="evidence" value="ECO:0007669"/>
    <property type="project" value="UniProtKB-UniRule"/>
</dbReference>
<dbReference type="EMBL" id="JAAMOX010000001">
    <property type="protein sequence ID" value="NIH52704.1"/>
    <property type="molecule type" value="Genomic_DNA"/>
</dbReference>
<evidence type="ECO:0000256" key="7">
    <source>
        <dbReference type="HAMAP-Rule" id="MF_02065"/>
    </source>
</evidence>